<dbReference type="RefSeq" id="WP_143005750.1">
    <property type="nucleotide sequence ID" value="NZ_FNIW01000010.1"/>
</dbReference>
<accession>A0A1H0H213</accession>
<dbReference type="EMBL" id="FNIW01000010">
    <property type="protein sequence ID" value="SDO13188.1"/>
    <property type="molecule type" value="Genomic_DNA"/>
</dbReference>
<reference evidence="2" key="1">
    <citation type="submission" date="2016-10" db="EMBL/GenBank/DDBJ databases">
        <authorList>
            <person name="de Groot N.N."/>
        </authorList>
    </citation>
    <scope>NUCLEOTIDE SEQUENCE [LARGE SCALE GENOMIC DNA]</scope>
    <source>
        <strain evidence="2">BP1-145</strain>
    </source>
</reference>
<dbReference type="Proteomes" id="UP000199134">
    <property type="component" value="Unassembled WGS sequence"/>
</dbReference>
<name>A0A1H0H213_9BACT</name>
<proteinExistence type="predicted"/>
<protein>
    <submittedName>
        <fullName evidence="1">Uncharacterized protein</fullName>
    </submittedName>
</protein>
<dbReference type="AlphaFoldDB" id="A0A1H0H213"/>
<evidence type="ECO:0000313" key="2">
    <source>
        <dbReference type="Proteomes" id="UP000199134"/>
    </source>
</evidence>
<sequence>MNKERLNELARSIHEIATTHGWHEEKKSDAHWLCMVMTEIAEAVEADRKGKRANMKDFHRLVRIGDVPDAYWKVCYGDFIKGSLEEEFADIVTRILDFAYEKYGDSMEWNGWSIRKVSDKTTFTEKAFSLLRWITCGNMGMSEITLFVQFMYAWSESLEIDLDWHIDAKMHYNAMREYRHGNKKY</sequence>
<comment type="caution">
    <text evidence="1">The sequence shown here is derived from an EMBL/GenBank/DDBJ whole genome shotgun (WGS) entry which is preliminary data.</text>
</comment>
<evidence type="ECO:0000313" key="1">
    <source>
        <dbReference type="EMBL" id="SDO13188.1"/>
    </source>
</evidence>
<gene>
    <name evidence="1" type="ORF">SAMN04487900_11084</name>
</gene>
<organism evidence="1 2">
    <name type="scientific">Prevotella communis</name>
    <dbReference type="NCBI Taxonomy" id="2913614"/>
    <lineage>
        <taxon>Bacteria</taxon>
        <taxon>Pseudomonadati</taxon>
        <taxon>Bacteroidota</taxon>
        <taxon>Bacteroidia</taxon>
        <taxon>Bacteroidales</taxon>
        <taxon>Prevotellaceae</taxon>
        <taxon>Prevotella</taxon>
    </lineage>
</organism>
<dbReference type="OrthoDB" id="1086666at2"/>
<dbReference type="Gene3D" id="1.10.287.1080">
    <property type="entry name" value="MazG-like"/>
    <property type="match status" value="1"/>
</dbReference>